<evidence type="ECO:0000313" key="1">
    <source>
        <dbReference type="EMBL" id="KFI90302.1"/>
    </source>
</evidence>
<dbReference type="eggNOG" id="ENOG5031312">
    <property type="taxonomic scope" value="Bacteria"/>
</dbReference>
<proteinExistence type="predicted"/>
<dbReference type="GeneID" id="85167102"/>
<name>A0A087D452_9BIFI</name>
<dbReference type="Proteomes" id="UP000029033">
    <property type="component" value="Unassembled WGS sequence"/>
</dbReference>
<dbReference type="RefSeq" id="WP_156102391.1">
    <property type="nucleotide sequence ID" value="NZ_CAUPKV010000018.1"/>
</dbReference>
<sequence>MNTTNAYRLVSLACGAMCLILAVGGQSIAAGTFGMAAGVFGFLAGGRK</sequence>
<dbReference type="STRING" id="158787.BSCA_1913"/>
<keyword evidence="2" id="KW-1185">Reference proteome</keyword>
<dbReference type="OrthoDB" id="9971489at2"/>
<accession>A0A087D452</accession>
<evidence type="ECO:0000313" key="2">
    <source>
        <dbReference type="Proteomes" id="UP000029033"/>
    </source>
</evidence>
<reference evidence="1 2" key="1">
    <citation type="submission" date="2014-03" db="EMBL/GenBank/DDBJ databases">
        <title>Genomics of Bifidobacteria.</title>
        <authorList>
            <person name="Ventura M."/>
            <person name="Milani C."/>
            <person name="Lugli G.A."/>
        </authorList>
    </citation>
    <scope>NUCLEOTIDE SEQUENCE [LARGE SCALE GENOMIC DNA]</scope>
    <source>
        <strain evidence="1 2">LMG 21589</strain>
    </source>
</reference>
<protein>
    <submittedName>
        <fullName evidence="1">Uncharacterized protein</fullName>
    </submittedName>
</protein>
<organism evidence="1 2">
    <name type="scientific">Bifidobacterium scardovii</name>
    <dbReference type="NCBI Taxonomy" id="158787"/>
    <lineage>
        <taxon>Bacteria</taxon>
        <taxon>Bacillati</taxon>
        <taxon>Actinomycetota</taxon>
        <taxon>Actinomycetes</taxon>
        <taxon>Bifidobacteriales</taxon>
        <taxon>Bifidobacteriaceae</taxon>
        <taxon>Bifidobacterium</taxon>
    </lineage>
</organism>
<comment type="caution">
    <text evidence="1">The sequence shown here is derived from an EMBL/GenBank/DDBJ whole genome shotgun (WGS) entry which is preliminary data.</text>
</comment>
<dbReference type="AlphaFoldDB" id="A0A087D452"/>
<dbReference type="EMBL" id="JGZO01000031">
    <property type="protein sequence ID" value="KFI90302.1"/>
    <property type="molecule type" value="Genomic_DNA"/>
</dbReference>
<gene>
    <name evidence="1" type="ORF">BSCA_1913</name>
</gene>